<dbReference type="Pfam" id="PF01510">
    <property type="entry name" value="Amidase_2"/>
    <property type="match status" value="1"/>
</dbReference>
<dbReference type="Proteomes" id="UP000694423">
    <property type="component" value="Unplaced"/>
</dbReference>
<keyword evidence="6" id="KW-1185">Reference proteome</keyword>
<dbReference type="AlphaFoldDB" id="A0A8C4K079"/>
<dbReference type="GO" id="GO:0009253">
    <property type="term" value="P:peptidoglycan catabolic process"/>
    <property type="evidence" value="ECO:0007669"/>
    <property type="project" value="InterPro"/>
</dbReference>
<feature type="domain" description="Peptidoglycan recognition protein family" evidence="4">
    <location>
        <begin position="209"/>
        <end position="355"/>
    </location>
</feature>
<dbReference type="InterPro" id="IPR036505">
    <property type="entry name" value="Amidase/PGRP_sf"/>
</dbReference>
<dbReference type="InterPro" id="IPR015510">
    <property type="entry name" value="PGRP"/>
</dbReference>
<evidence type="ECO:0000313" key="5">
    <source>
        <dbReference type="Ensembl" id="ENSDNVP00000017115.1"/>
    </source>
</evidence>
<reference evidence="5" key="1">
    <citation type="submission" date="2025-08" db="UniProtKB">
        <authorList>
            <consortium name="Ensembl"/>
        </authorList>
    </citation>
    <scope>IDENTIFICATION</scope>
</reference>
<dbReference type="SMART" id="SM00644">
    <property type="entry name" value="Ami_2"/>
    <property type="match status" value="1"/>
</dbReference>
<dbReference type="PANTHER" id="PTHR11022">
    <property type="entry name" value="PEPTIDOGLYCAN RECOGNITION PROTEIN"/>
    <property type="match status" value="1"/>
</dbReference>
<dbReference type="GO" id="GO:0008270">
    <property type="term" value="F:zinc ion binding"/>
    <property type="evidence" value="ECO:0007669"/>
    <property type="project" value="InterPro"/>
</dbReference>
<organism evidence="5 6">
    <name type="scientific">Dromaius novaehollandiae</name>
    <name type="common">Emu</name>
    <dbReference type="NCBI Taxonomy" id="8790"/>
    <lineage>
        <taxon>Eukaryota</taxon>
        <taxon>Metazoa</taxon>
        <taxon>Chordata</taxon>
        <taxon>Craniata</taxon>
        <taxon>Vertebrata</taxon>
        <taxon>Euteleostomi</taxon>
        <taxon>Archelosauria</taxon>
        <taxon>Archosauria</taxon>
        <taxon>Dinosauria</taxon>
        <taxon>Saurischia</taxon>
        <taxon>Theropoda</taxon>
        <taxon>Coelurosauria</taxon>
        <taxon>Aves</taxon>
        <taxon>Palaeognathae</taxon>
        <taxon>Casuariiformes</taxon>
        <taxon>Dromaiidae</taxon>
        <taxon>Dromaius</taxon>
    </lineage>
</organism>
<feature type="domain" description="N-acetylmuramoyl-L-alanine amidase" evidence="3">
    <location>
        <begin position="221"/>
        <end position="361"/>
    </location>
</feature>
<name>A0A8C4K079_DRONO</name>
<gene>
    <name evidence="5" type="primary">PGLYRP2</name>
</gene>
<evidence type="ECO:0000256" key="1">
    <source>
        <dbReference type="ARBA" id="ARBA00007553"/>
    </source>
</evidence>
<sequence length="375" mass="40154">ELLHPGPEAAERGVVLAPDGSTVAVGPLLAGLEVGLKRAAGTPAAPAPGDPLYAVTLAEALGTSYLLARANGTRATLGPGGCWDDVEDPQVFTLVGPPSPVPDALANGALDGVLLGAQLAETPAPLAALLRGYYHPGAAGERAPSSFRRRRFGARTGPEKLEEEVAAALRLLRVLPATRSLLEDVGDEEAAAVARRAARDFVDAYVECPAVVPRCMWGARPYRGTPSALTPPLPFVYIHHTHEPGAPCRTFAACARAMRAMQRFHQDTRGWDDIGYSFVVGSDGYLYEGRGWHWVGAHTRGYNSRGYGVGYVGDYTASPPDVDALALVRDAFLPCAVRTGRLRHNYTLRGHRQMGRTECPGDSLFREIETWHGFQ</sequence>
<keyword evidence="2" id="KW-0391">Immunity</keyword>
<dbReference type="InterPro" id="IPR002502">
    <property type="entry name" value="Amidase_domain"/>
</dbReference>
<dbReference type="GO" id="GO:0002376">
    <property type="term" value="P:immune system process"/>
    <property type="evidence" value="ECO:0007669"/>
    <property type="project" value="UniProtKB-KW"/>
</dbReference>
<accession>A0A8C4K079</accession>
<dbReference type="FunFam" id="3.40.80.10:FF:000001">
    <property type="entry name" value="Peptidoglycan recognition protein 1"/>
    <property type="match status" value="1"/>
</dbReference>
<comment type="similarity">
    <text evidence="1">Belongs to the N-acetylmuramoyl-L-alanine amidase 2 family.</text>
</comment>
<protein>
    <submittedName>
        <fullName evidence="5">Peptidoglycan recognition protein 2</fullName>
    </submittedName>
</protein>
<dbReference type="InterPro" id="IPR006619">
    <property type="entry name" value="PGRP_domain_met/bac"/>
</dbReference>
<dbReference type="Ensembl" id="ENSDNVT00000020585.1">
    <property type="protein sequence ID" value="ENSDNVP00000017115.1"/>
    <property type="gene ID" value="ENSDNVG00000011973.1"/>
</dbReference>
<evidence type="ECO:0000259" key="4">
    <source>
        <dbReference type="SMART" id="SM00701"/>
    </source>
</evidence>
<proteinExistence type="inferred from homology"/>
<evidence type="ECO:0000259" key="3">
    <source>
        <dbReference type="SMART" id="SM00644"/>
    </source>
</evidence>
<dbReference type="Gene3D" id="3.40.80.10">
    <property type="entry name" value="Peptidoglycan recognition protein-like"/>
    <property type="match status" value="1"/>
</dbReference>
<dbReference type="CDD" id="cd06583">
    <property type="entry name" value="PGRP"/>
    <property type="match status" value="1"/>
</dbReference>
<reference evidence="5" key="2">
    <citation type="submission" date="2025-09" db="UniProtKB">
        <authorList>
            <consortium name="Ensembl"/>
        </authorList>
    </citation>
    <scope>IDENTIFICATION</scope>
</reference>
<evidence type="ECO:0000256" key="2">
    <source>
        <dbReference type="ARBA" id="ARBA00022859"/>
    </source>
</evidence>
<evidence type="ECO:0000313" key="6">
    <source>
        <dbReference type="Proteomes" id="UP000694423"/>
    </source>
</evidence>
<dbReference type="SMART" id="SM00701">
    <property type="entry name" value="PGRP"/>
    <property type="match status" value="1"/>
</dbReference>
<dbReference type="SUPFAM" id="SSF55846">
    <property type="entry name" value="N-acetylmuramoyl-L-alanine amidase-like"/>
    <property type="match status" value="1"/>
</dbReference>
<dbReference type="PANTHER" id="PTHR11022:SF66">
    <property type="entry name" value="N-ACETYLMURAMOYL-L-ALANINE AMIDASE"/>
    <property type="match status" value="1"/>
</dbReference>
<dbReference type="GO" id="GO:0008745">
    <property type="term" value="F:N-acetylmuramoyl-L-alanine amidase activity"/>
    <property type="evidence" value="ECO:0007669"/>
    <property type="project" value="InterPro"/>
</dbReference>